<name>A0A1X7BLM8_9RHOB</name>
<reference evidence="2 3" key="1">
    <citation type="submission" date="2017-03" db="EMBL/GenBank/DDBJ databases">
        <authorList>
            <person name="Afonso C.L."/>
            <person name="Miller P.J."/>
            <person name="Scott M.A."/>
            <person name="Spackman E."/>
            <person name="Goraichik I."/>
            <person name="Dimitrov K.M."/>
            <person name="Suarez D.L."/>
            <person name="Swayne D.E."/>
        </authorList>
    </citation>
    <scope>NUCLEOTIDE SEQUENCE [LARGE SCALE GENOMIC DNA]</scope>
    <source>
        <strain evidence="2 3">CECT 7745</strain>
    </source>
</reference>
<proteinExistence type="predicted"/>
<dbReference type="Proteomes" id="UP000193224">
    <property type="component" value="Unassembled WGS sequence"/>
</dbReference>
<keyword evidence="3" id="KW-1185">Reference proteome</keyword>
<keyword evidence="1" id="KW-1133">Transmembrane helix</keyword>
<feature type="transmembrane region" description="Helical" evidence="1">
    <location>
        <begin position="50"/>
        <end position="68"/>
    </location>
</feature>
<sequence length="366" mass="40319">MITRRGPEGSGTVISLVYSLTLVVFTLAAANIGPRLLENFTNNRVNQVTIGLLAATFLYALIVLYIVGENEVPKLSVAVGIIMVTISLFTLIYFVNDAARSIKVDSEIARTQNALRRAVDRLLTDEPTESEGDRDKIPDGRIRMVYAPVPGYVNAVDIEELKSLAIRGEGFINMTAQLGDYLVKGEPLCELIDCSDECDPADVQLAILLDNTRVPDGDIKFNLHLGIEIALRALSPGINDGYTAIGVIDHISGSLAMILQRGVPAALHCDKDKTPRVWMEIISIKDILGLAMHPLRRAARGNMLVTLRLVRAIGSLRSVAPQRHRAILDKHLRLTASDARQALQNRDDRRELASRIRDARRGFDNQ</sequence>
<dbReference type="EMBL" id="FWXB01000001">
    <property type="protein sequence ID" value="SMC10464.1"/>
    <property type="molecule type" value="Genomic_DNA"/>
</dbReference>
<keyword evidence="1" id="KW-0472">Membrane</keyword>
<evidence type="ECO:0000256" key="1">
    <source>
        <dbReference type="SAM" id="Phobius"/>
    </source>
</evidence>
<evidence type="ECO:0000313" key="2">
    <source>
        <dbReference type="EMBL" id="SMC10464.1"/>
    </source>
</evidence>
<dbReference type="AlphaFoldDB" id="A0A1X7BLM8"/>
<dbReference type="InterPro" id="IPR018723">
    <property type="entry name" value="DUF2254_membrane"/>
</dbReference>
<protein>
    <recommendedName>
        <fullName evidence="4">DUF2254 domain-containing protein</fullName>
    </recommendedName>
</protein>
<dbReference type="RefSeq" id="WP_176237590.1">
    <property type="nucleotide sequence ID" value="NZ_FWXB01000001.1"/>
</dbReference>
<keyword evidence="1" id="KW-0812">Transmembrane</keyword>
<gene>
    <name evidence="2" type="ORF">ROA7745_00271</name>
</gene>
<feature type="transmembrane region" description="Helical" evidence="1">
    <location>
        <begin position="75"/>
        <end position="95"/>
    </location>
</feature>
<evidence type="ECO:0008006" key="4">
    <source>
        <dbReference type="Google" id="ProtNLM"/>
    </source>
</evidence>
<feature type="transmembrane region" description="Helical" evidence="1">
    <location>
        <begin position="12"/>
        <end position="30"/>
    </location>
</feature>
<dbReference type="Pfam" id="PF10011">
    <property type="entry name" value="DUF2254"/>
    <property type="match status" value="1"/>
</dbReference>
<accession>A0A1X7BLM8</accession>
<evidence type="ECO:0000313" key="3">
    <source>
        <dbReference type="Proteomes" id="UP000193224"/>
    </source>
</evidence>
<organism evidence="2 3">
    <name type="scientific">Roseovarius aestuarii</name>
    <dbReference type="NCBI Taxonomy" id="475083"/>
    <lineage>
        <taxon>Bacteria</taxon>
        <taxon>Pseudomonadati</taxon>
        <taxon>Pseudomonadota</taxon>
        <taxon>Alphaproteobacteria</taxon>
        <taxon>Rhodobacterales</taxon>
        <taxon>Roseobacteraceae</taxon>
        <taxon>Roseovarius</taxon>
    </lineage>
</organism>